<dbReference type="NCBIfam" id="NF011118">
    <property type="entry name" value="PRK14548.1"/>
    <property type="match status" value="1"/>
</dbReference>
<reference evidence="11" key="1">
    <citation type="submission" date="2020-09" db="EMBL/GenBank/DDBJ databases">
        <title>Genome-Enabled Discovery of Anthraquinone Biosynthesis in Senna tora.</title>
        <authorList>
            <person name="Kang S.-H."/>
            <person name="Pandey R.P."/>
            <person name="Lee C.-M."/>
            <person name="Sim J.-S."/>
            <person name="Jeong J.-T."/>
            <person name="Choi B.-S."/>
            <person name="Jung M."/>
            <person name="Ginzburg D."/>
            <person name="Zhao K."/>
            <person name="Won S.Y."/>
            <person name="Oh T.-J."/>
            <person name="Yu Y."/>
            <person name="Kim N.-H."/>
            <person name="Lee O.R."/>
            <person name="Lee T.-H."/>
            <person name="Bashyal P."/>
            <person name="Kim T.-S."/>
            <person name="Lee W.-H."/>
            <person name="Kawkins C."/>
            <person name="Kim C.-K."/>
            <person name="Kim J.S."/>
            <person name="Ahn B.O."/>
            <person name="Rhee S.Y."/>
            <person name="Sohng J.K."/>
        </authorList>
    </citation>
    <scope>NUCLEOTIDE SEQUENCE</scope>
    <source>
        <tissue evidence="11">Leaf</tissue>
    </source>
</reference>
<feature type="domain" description="F-box" evidence="10">
    <location>
        <begin position="46"/>
        <end position="85"/>
    </location>
</feature>
<evidence type="ECO:0000259" key="10">
    <source>
        <dbReference type="SMART" id="SM00256"/>
    </source>
</evidence>
<evidence type="ECO:0000256" key="4">
    <source>
        <dbReference type="ARBA" id="ARBA00022884"/>
    </source>
</evidence>
<dbReference type="NCBIfam" id="TIGR03636">
    <property type="entry name" value="uL23_arch"/>
    <property type="match status" value="1"/>
</dbReference>
<comment type="caution">
    <text evidence="11">The sequence shown here is derived from an EMBL/GenBank/DDBJ whole genome shotgun (WGS) entry which is preliminary data.</text>
</comment>
<dbReference type="GO" id="GO:0006412">
    <property type="term" value="P:translation"/>
    <property type="evidence" value="ECO:0007669"/>
    <property type="project" value="InterPro"/>
</dbReference>
<evidence type="ECO:0000313" key="12">
    <source>
        <dbReference type="Proteomes" id="UP000634136"/>
    </source>
</evidence>
<keyword evidence="3" id="KW-0699">rRNA-binding</keyword>
<dbReference type="Pfam" id="PF00276">
    <property type="entry name" value="Ribosomal_L23"/>
    <property type="match status" value="1"/>
</dbReference>
<accession>A0A834W1B4</accession>
<dbReference type="InterPro" id="IPR005174">
    <property type="entry name" value="KIB1-4_b-propeller"/>
</dbReference>
<dbReference type="GO" id="GO:0003735">
    <property type="term" value="F:structural constituent of ribosome"/>
    <property type="evidence" value="ECO:0007669"/>
    <property type="project" value="InterPro"/>
</dbReference>
<dbReference type="GO" id="GO:1990904">
    <property type="term" value="C:ribonucleoprotein complex"/>
    <property type="evidence" value="ECO:0007669"/>
    <property type="project" value="UniProtKB-KW"/>
</dbReference>
<protein>
    <recommendedName>
        <fullName evidence="7">50S ribosomal protein L23, chloroplastic</fullName>
    </recommendedName>
</protein>
<dbReference type="InterPro" id="IPR001810">
    <property type="entry name" value="F-box_dom"/>
</dbReference>
<comment type="function">
    <text evidence="1">Binds to 23S rRNA.</text>
</comment>
<sequence>MEKAWLQNALVIPTFIFAMLKIYKGFQIIQSRKALEEESTGSLDDLVPEIAELILLKSSVFDYPQLRLTCSTWRTIIDKAIQDKYYPPHPYSSLLPQFPCLLLNNRKTNKVLNLSEDKVYTNTSSTMRGCECVGRVEGWLVFTRLLFDCYPCIFFFNPVSGRKIMLPPPTTINPPATISFYHVVASCAPDSTECVVAAIVFIDPTDQLLVFCKIQDESWSIIQAGDARRINFWRIVFHGNKLYAASSAVDYFIKVFHLSDANRSLVTCDQINMIGPKPHIKIGRLEYSYNGFLFRLDYEFYSLVISPEGEVFVIFQTIDLYYEDGDKRGFPWSQIKGFRVFQMDLNRGKWYRISDLGDNLFFVDKMGAKVISATALKNNTSWKHLVRPNCVYFTYVYLVDPETRVYAQDIGCFCLTDSTKMCVLLVFHMIGFYIYCSKKTDPKAQALKTAKAVKSGPTFKKKAKKIRTSVTFHRPKTLKKARNPKYPRISAPPRNKLDHYQILKYPLTTESAMKKIEDNNTLVFIVDLRADKKKIKDAVKKMYDIQAKKVNTLIRPDGTKKAYVRLTPDYDALDVANKIGII</sequence>
<evidence type="ECO:0000256" key="7">
    <source>
        <dbReference type="ARBA" id="ARBA00035366"/>
    </source>
</evidence>
<proteinExistence type="inferred from homology"/>
<evidence type="ECO:0000313" key="11">
    <source>
        <dbReference type="EMBL" id="KAF7805503.1"/>
    </source>
</evidence>
<dbReference type="SMART" id="SM00256">
    <property type="entry name" value="FBOX"/>
    <property type="match status" value="1"/>
</dbReference>
<dbReference type="GO" id="GO:0003729">
    <property type="term" value="F:mRNA binding"/>
    <property type="evidence" value="ECO:0007669"/>
    <property type="project" value="UniProtKB-ARBA"/>
</dbReference>
<dbReference type="SUPFAM" id="SSF54189">
    <property type="entry name" value="Ribosomal proteins S24e, L23 and L15e"/>
    <property type="match status" value="1"/>
</dbReference>
<evidence type="ECO:0000256" key="8">
    <source>
        <dbReference type="ARBA" id="ARBA00059571"/>
    </source>
</evidence>
<dbReference type="GO" id="GO:0005840">
    <property type="term" value="C:ribosome"/>
    <property type="evidence" value="ECO:0007669"/>
    <property type="project" value="UniProtKB-KW"/>
</dbReference>
<evidence type="ECO:0000256" key="3">
    <source>
        <dbReference type="ARBA" id="ARBA00022730"/>
    </source>
</evidence>
<keyword evidence="12" id="KW-1185">Reference proteome</keyword>
<dbReference type="InterPro" id="IPR013025">
    <property type="entry name" value="Ribosomal_uL23-like"/>
</dbReference>
<gene>
    <name evidence="11" type="ORF">G2W53_037664</name>
</gene>
<dbReference type="Pfam" id="PF03478">
    <property type="entry name" value="Beta-prop_KIB1-4"/>
    <property type="match status" value="1"/>
</dbReference>
<dbReference type="Pfam" id="PF00646">
    <property type="entry name" value="F-box"/>
    <property type="match status" value="1"/>
</dbReference>
<dbReference type="FunFam" id="3.30.70.330:FF:000035">
    <property type="entry name" value="60S ribosomal protein L23a"/>
    <property type="match status" value="1"/>
</dbReference>
<dbReference type="InterPro" id="IPR019985">
    <property type="entry name" value="Ribosomal_uL23"/>
</dbReference>
<comment type="function">
    <text evidence="8">Binds to a specific region on the 26S rRNA.</text>
</comment>
<dbReference type="Pfam" id="PF03939">
    <property type="entry name" value="Ribosomal_L23eN"/>
    <property type="match status" value="1"/>
</dbReference>
<dbReference type="InterPro" id="IPR012678">
    <property type="entry name" value="Ribosomal_uL23/eL15/eS24_sf"/>
</dbReference>
<dbReference type="PANTHER" id="PTHR11620">
    <property type="entry name" value="60S RIBOSOMAL PROTEIN L23A"/>
    <property type="match status" value="1"/>
</dbReference>
<name>A0A834W1B4_9FABA</name>
<comment type="similarity">
    <text evidence="2 9">Belongs to the universal ribosomal protein uL23 family.</text>
</comment>
<keyword evidence="4" id="KW-0694">RNA-binding</keyword>
<evidence type="ECO:0000256" key="5">
    <source>
        <dbReference type="ARBA" id="ARBA00022980"/>
    </source>
</evidence>
<dbReference type="InterPro" id="IPR005633">
    <property type="entry name" value="Ribosomal_uL23_N"/>
</dbReference>
<evidence type="ECO:0000256" key="9">
    <source>
        <dbReference type="RuleBase" id="RU003934"/>
    </source>
</evidence>
<evidence type="ECO:0000256" key="2">
    <source>
        <dbReference type="ARBA" id="ARBA00006700"/>
    </source>
</evidence>
<dbReference type="AlphaFoldDB" id="A0A834W1B4"/>
<evidence type="ECO:0000256" key="6">
    <source>
        <dbReference type="ARBA" id="ARBA00023274"/>
    </source>
</evidence>
<keyword evidence="6 9" id="KW-0687">Ribonucleoprotein</keyword>
<evidence type="ECO:0000256" key="1">
    <source>
        <dbReference type="ARBA" id="ARBA00002500"/>
    </source>
</evidence>
<dbReference type="GO" id="GO:0009644">
    <property type="term" value="P:response to high light intensity"/>
    <property type="evidence" value="ECO:0007669"/>
    <property type="project" value="UniProtKB-ARBA"/>
</dbReference>
<dbReference type="Proteomes" id="UP000634136">
    <property type="component" value="Unassembled WGS sequence"/>
</dbReference>
<dbReference type="OrthoDB" id="1436695at2759"/>
<dbReference type="GO" id="GO:0019843">
    <property type="term" value="F:rRNA binding"/>
    <property type="evidence" value="ECO:0007669"/>
    <property type="project" value="UniProtKB-KW"/>
</dbReference>
<dbReference type="InterPro" id="IPR012677">
    <property type="entry name" value="Nucleotide-bd_a/b_plait_sf"/>
</dbReference>
<dbReference type="PROSITE" id="PS00050">
    <property type="entry name" value="RIBOSOMAL_L23"/>
    <property type="match status" value="1"/>
</dbReference>
<dbReference type="EMBL" id="JAAIUW010000012">
    <property type="protein sequence ID" value="KAF7805503.1"/>
    <property type="molecule type" value="Genomic_DNA"/>
</dbReference>
<dbReference type="HAMAP" id="MF_01369_A">
    <property type="entry name" value="Ribosomal_uL23_A"/>
    <property type="match status" value="1"/>
</dbReference>
<dbReference type="InterPro" id="IPR001014">
    <property type="entry name" value="Ribosomal_uL23_CS"/>
</dbReference>
<dbReference type="Gene3D" id="3.30.70.330">
    <property type="match status" value="1"/>
</dbReference>
<keyword evidence="5 9" id="KW-0689">Ribosomal protein</keyword>
<organism evidence="11 12">
    <name type="scientific">Senna tora</name>
    <dbReference type="NCBI Taxonomy" id="362788"/>
    <lineage>
        <taxon>Eukaryota</taxon>
        <taxon>Viridiplantae</taxon>
        <taxon>Streptophyta</taxon>
        <taxon>Embryophyta</taxon>
        <taxon>Tracheophyta</taxon>
        <taxon>Spermatophyta</taxon>
        <taxon>Magnoliopsida</taxon>
        <taxon>eudicotyledons</taxon>
        <taxon>Gunneridae</taxon>
        <taxon>Pentapetalae</taxon>
        <taxon>rosids</taxon>
        <taxon>fabids</taxon>
        <taxon>Fabales</taxon>
        <taxon>Fabaceae</taxon>
        <taxon>Caesalpinioideae</taxon>
        <taxon>Cassia clade</taxon>
        <taxon>Senna</taxon>
    </lineage>
</organism>